<comment type="caution">
    <text evidence="2">The sequence shown here is derived from an EMBL/GenBank/DDBJ whole genome shotgun (WGS) entry which is preliminary data.</text>
</comment>
<sequence length="126" mass="14203">MPETTLFFLFISCFTLSLLLDLLLLPAVWRHNAAWAEQKGIPRRVVDSQGMWRWTWSLMCFDSNLRVTPSMRFLALASGLLRLAAVLGLLVLLSISNLTPRPFAHKSHDTGTHHALAMQAWDGAMI</sequence>
<feature type="transmembrane region" description="Helical" evidence="1">
    <location>
        <begin position="73"/>
        <end position="95"/>
    </location>
</feature>
<reference evidence="2 3" key="1">
    <citation type="submission" date="2020-08" db="EMBL/GenBank/DDBJ databases">
        <title>Genomic Encyclopedia of Type Strains, Phase IV (KMG-IV): sequencing the most valuable type-strain genomes for metagenomic binning, comparative biology and taxonomic classification.</title>
        <authorList>
            <person name="Goeker M."/>
        </authorList>
    </citation>
    <scope>NUCLEOTIDE SEQUENCE [LARGE SCALE GENOMIC DNA]</scope>
    <source>
        <strain evidence="2 3">DSM 12252</strain>
    </source>
</reference>
<keyword evidence="1" id="KW-0812">Transmembrane</keyword>
<proteinExistence type="predicted"/>
<organism evidence="2 3">
    <name type="scientific">Prosthecobacter vanneervenii</name>
    <dbReference type="NCBI Taxonomy" id="48466"/>
    <lineage>
        <taxon>Bacteria</taxon>
        <taxon>Pseudomonadati</taxon>
        <taxon>Verrucomicrobiota</taxon>
        <taxon>Verrucomicrobiia</taxon>
        <taxon>Verrucomicrobiales</taxon>
        <taxon>Verrucomicrobiaceae</taxon>
        <taxon>Prosthecobacter</taxon>
    </lineage>
</organism>
<feature type="transmembrane region" description="Helical" evidence="1">
    <location>
        <begin position="6"/>
        <end position="29"/>
    </location>
</feature>
<keyword evidence="1" id="KW-0472">Membrane</keyword>
<name>A0A7W7Y7V3_9BACT</name>
<evidence type="ECO:0000313" key="3">
    <source>
        <dbReference type="Proteomes" id="UP000590740"/>
    </source>
</evidence>
<dbReference type="RefSeq" id="WP_184338190.1">
    <property type="nucleotide sequence ID" value="NZ_JACHIG010000001.1"/>
</dbReference>
<keyword evidence="1" id="KW-1133">Transmembrane helix</keyword>
<dbReference type="EMBL" id="JACHIG010000001">
    <property type="protein sequence ID" value="MBB5031258.1"/>
    <property type="molecule type" value="Genomic_DNA"/>
</dbReference>
<gene>
    <name evidence="2" type="ORF">HNQ65_000812</name>
</gene>
<dbReference type="Proteomes" id="UP000590740">
    <property type="component" value="Unassembled WGS sequence"/>
</dbReference>
<protein>
    <submittedName>
        <fullName evidence="2">Uncharacterized protein</fullName>
    </submittedName>
</protein>
<evidence type="ECO:0000256" key="1">
    <source>
        <dbReference type="SAM" id="Phobius"/>
    </source>
</evidence>
<dbReference type="AlphaFoldDB" id="A0A7W7Y7V3"/>
<evidence type="ECO:0000313" key="2">
    <source>
        <dbReference type="EMBL" id="MBB5031258.1"/>
    </source>
</evidence>
<keyword evidence="3" id="KW-1185">Reference proteome</keyword>
<accession>A0A7W7Y7V3</accession>